<keyword evidence="8" id="KW-1185">Reference proteome</keyword>
<organism evidence="7 8">
    <name type="scientific">Senegalimassilia faecalis</name>
    <dbReference type="NCBI Taxonomy" id="2509433"/>
    <lineage>
        <taxon>Bacteria</taxon>
        <taxon>Bacillati</taxon>
        <taxon>Actinomycetota</taxon>
        <taxon>Coriobacteriia</taxon>
        <taxon>Coriobacteriales</taxon>
        <taxon>Coriobacteriaceae</taxon>
        <taxon>Senegalimassilia</taxon>
    </lineage>
</organism>
<dbReference type="InterPro" id="IPR007197">
    <property type="entry name" value="rSAM"/>
</dbReference>
<dbReference type="InterPro" id="IPR013785">
    <property type="entry name" value="Aldolase_TIM"/>
</dbReference>
<evidence type="ECO:0000256" key="3">
    <source>
        <dbReference type="ARBA" id="ARBA00023004"/>
    </source>
</evidence>
<dbReference type="EMBL" id="SDPW01000001">
    <property type="protein sequence ID" value="RXZ54157.1"/>
    <property type="molecule type" value="Genomic_DNA"/>
</dbReference>
<dbReference type="SFLD" id="SFLDG01099">
    <property type="entry name" value="Uncharacterised_Radical_SAM_Su"/>
    <property type="match status" value="1"/>
</dbReference>
<feature type="domain" description="Radical SAM core" evidence="6">
    <location>
        <begin position="68"/>
        <end position="198"/>
    </location>
</feature>
<comment type="cofactor">
    <cofactor evidence="5">
        <name>[4Fe-4S] cluster</name>
        <dbReference type="ChEBI" id="CHEBI:49883"/>
    </cofactor>
    <text evidence="5">Binds 1 [4Fe-4S] cluster. The cluster is coordinated with 3 cysteines and an exchangeable S-adenosyl-L-methionine.</text>
</comment>
<keyword evidence="1 5" id="KW-0949">S-adenosyl-L-methionine</keyword>
<evidence type="ECO:0000256" key="5">
    <source>
        <dbReference type="PIRSR" id="PIRSR004869-50"/>
    </source>
</evidence>
<evidence type="ECO:0000256" key="1">
    <source>
        <dbReference type="ARBA" id="ARBA00022691"/>
    </source>
</evidence>
<reference evidence="7 8" key="1">
    <citation type="submission" date="2019-01" db="EMBL/GenBank/DDBJ databases">
        <title>Senegalimassilia sp. nov. KGMB04484 isolated human feces.</title>
        <authorList>
            <person name="Han K.-I."/>
            <person name="Kim J.-S."/>
            <person name="Lee K.C."/>
            <person name="Suh M.K."/>
            <person name="Eom M.K."/>
            <person name="Lee J.H."/>
            <person name="Park S.-H."/>
            <person name="Kang S.W."/>
            <person name="Park J.-E."/>
            <person name="Oh B.S."/>
            <person name="Yu S.Y."/>
            <person name="Choi S.-H."/>
            <person name="Lee D.H."/>
            <person name="Yoon H."/>
            <person name="Kim B.-Y."/>
            <person name="Lee J.H."/>
            <person name="Lee J.-S."/>
        </authorList>
    </citation>
    <scope>NUCLEOTIDE SEQUENCE [LARGE SCALE GENOMIC DNA]</scope>
    <source>
        <strain evidence="7 8">KGMB04484</strain>
    </source>
</reference>
<feature type="binding site" evidence="5">
    <location>
        <position position="80"/>
    </location>
    <ligand>
        <name>[4Fe-4S] cluster</name>
        <dbReference type="ChEBI" id="CHEBI:49883"/>
        <note>4Fe-4S-S-AdoMet</note>
    </ligand>
</feature>
<dbReference type="PANTHER" id="PTHR43075:SF1">
    <property type="entry name" value="FORMATE LYASE ACTIVATING ENZYME, PUTATIVE (AFU_ORTHOLOGUE AFUA_2G15630)-RELATED"/>
    <property type="match status" value="1"/>
</dbReference>
<keyword evidence="4 5" id="KW-0411">Iron-sulfur</keyword>
<evidence type="ECO:0000259" key="6">
    <source>
        <dbReference type="Pfam" id="PF04055"/>
    </source>
</evidence>
<dbReference type="Proteomes" id="UP000293345">
    <property type="component" value="Unassembled WGS sequence"/>
</dbReference>
<dbReference type="GO" id="GO:0003824">
    <property type="term" value="F:catalytic activity"/>
    <property type="evidence" value="ECO:0007669"/>
    <property type="project" value="InterPro"/>
</dbReference>
<evidence type="ECO:0000256" key="4">
    <source>
        <dbReference type="ARBA" id="ARBA00023014"/>
    </source>
</evidence>
<dbReference type="Pfam" id="PF04055">
    <property type="entry name" value="Radical_SAM"/>
    <property type="match status" value="1"/>
</dbReference>
<evidence type="ECO:0000313" key="8">
    <source>
        <dbReference type="Proteomes" id="UP000293345"/>
    </source>
</evidence>
<accession>A0A4V1QTZ2</accession>
<dbReference type="OrthoDB" id="9782387at2"/>
<dbReference type="GO" id="GO:0051536">
    <property type="term" value="F:iron-sulfur cluster binding"/>
    <property type="evidence" value="ECO:0007669"/>
    <property type="project" value="UniProtKB-KW"/>
</dbReference>
<sequence length="327" mass="35361">MRIAKGLELVDFNRELAACALCPRACGANRAAGQRGVCGADGGLMVARAALHMWEEPPISGQRGSGTIFFSHCPLRCVYCQNQVIAAGQAGVEVSVERVADMCLNLQGQGALNINFVTPTHYAPQARAAVALARQRGLALPVVWNTSGYETAQAVRDNVGTVDVYLTDLKYMSSDLAKRYSSAPDYPEVALAALDEMVRCAGLPEGDEVDGAPRLTRGVVVRHLMLPGALEDSKRVVRTMWERYGTSVLLSLMNQYTPVLADAAATGDVWAQGQLKRCPELAKRVPDSEYEELLDYADSLGIEDYFWQQGGAAKESFIPAFDLTGVQ</sequence>
<dbReference type="Gene3D" id="3.20.20.70">
    <property type="entry name" value="Aldolase class I"/>
    <property type="match status" value="1"/>
</dbReference>
<protein>
    <submittedName>
        <fullName evidence="7">Radical SAM protein</fullName>
    </submittedName>
</protein>
<dbReference type="AlphaFoldDB" id="A0A4V1QTZ2"/>
<dbReference type="InterPro" id="IPR040085">
    <property type="entry name" value="MJ0674-like"/>
</dbReference>
<dbReference type="InterPro" id="IPR058240">
    <property type="entry name" value="rSAM_sf"/>
</dbReference>
<evidence type="ECO:0000256" key="2">
    <source>
        <dbReference type="ARBA" id="ARBA00022723"/>
    </source>
</evidence>
<feature type="binding site" evidence="5">
    <location>
        <position position="77"/>
    </location>
    <ligand>
        <name>[4Fe-4S] cluster</name>
        <dbReference type="ChEBI" id="CHEBI:49883"/>
        <note>4Fe-4S-S-AdoMet</note>
    </ligand>
</feature>
<dbReference type="SFLD" id="SFLDS00029">
    <property type="entry name" value="Radical_SAM"/>
    <property type="match status" value="1"/>
</dbReference>
<feature type="binding site" evidence="5">
    <location>
        <position position="73"/>
    </location>
    <ligand>
        <name>[4Fe-4S] cluster</name>
        <dbReference type="ChEBI" id="CHEBI:49883"/>
        <note>4Fe-4S-S-AdoMet</note>
    </ligand>
</feature>
<keyword evidence="3 5" id="KW-0408">Iron</keyword>
<evidence type="ECO:0000313" key="7">
    <source>
        <dbReference type="EMBL" id="RXZ54157.1"/>
    </source>
</evidence>
<proteinExistence type="predicted"/>
<dbReference type="SUPFAM" id="SSF102114">
    <property type="entry name" value="Radical SAM enzymes"/>
    <property type="match status" value="1"/>
</dbReference>
<dbReference type="InterPro" id="IPR016431">
    <property type="entry name" value="Pyrv-formate_lyase-activ_prd"/>
</dbReference>
<dbReference type="PANTHER" id="PTHR43075">
    <property type="entry name" value="FORMATE LYASE ACTIVATING ENZYME, PUTATIVE (AFU_ORTHOLOGUE AFUA_2G15630)-RELATED"/>
    <property type="match status" value="1"/>
</dbReference>
<dbReference type="GO" id="GO:0046872">
    <property type="term" value="F:metal ion binding"/>
    <property type="evidence" value="ECO:0007669"/>
    <property type="project" value="UniProtKB-KW"/>
</dbReference>
<comment type="caution">
    <text evidence="7">The sequence shown here is derived from an EMBL/GenBank/DDBJ whole genome shotgun (WGS) entry which is preliminary data.</text>
</comment>
<name>A0A4V1QTZ2_9ACTN</name>
<gene>
    <name evidence="7" type="ORF">ET524_06480</name>
</gene>
<keyword evidence="2 5" id="KW-0479">Metal-binding</keyword>
<dbReference type="PIRSF" id="PIRSF004869">
    <property type="entry name" value="PflX_prd"/>
    <property type="match status" value="1"/>
</dbReference>